<proteinExistence type="predicted"/>
<gene>
    <name evidence="10" type="ORF">ACFFHM_21550</name>
</gene>
<feature type="transmembrane region" description="Helical" evidence="8">
    <location>
        <begin position="210"/>
        <end position="227"/>
    </location>
</feature>
<feature type="transmembrane region" description="Helical" evidence="8">
    <location>
        <begin position="80"/>
        <end position="98"/>
    </location>
</feature>
<feature type="transmembrane region" description="Helical" evidence="8">
    <location>
        <begin position="274"/>
        <end position="293"/>
    </location>
</feature>
<feature type="transmembrane region" description="Helical" evidence="8">
    <location>
        <begin position="168"/>
        <end position="185"/>
    </location>
</feature>
<dbReference type="PANTHER" id="PTHR23522">
    <property type="entry name" value="BLL5896 PROTEIN"/>
    <property type="match status" value="1"/>
</dbReference>
<dbReference type="PANTHER" id="PTHR23522:SF10">
    <property type="entry name" value="3-PHENYLPROPIONIC ACID TRANSPORTER-RELATED"/>
    <property type="match status" value="1"/>
</dbReference>
<dbReference type="PIRSF" id="PIRSF004925">
    <property type="entry name" value="HcaT"/>
    <property type="match status" value="1"/>
</dbReference>
<dbReference type="SUPFAM" id="SSF103473">
    <property type="entry name" value="MFS general substrate transporter"/>
    <property type="match status" value="1"/>
</dbReference>
<evidence type="ECO:0000256" key="8">
    <source>
        <dbReference type="SAM" id="Phobius"/>
    </source>
</evidence>
<evidence type="ECO:0000259" key="9">
    <source>
        <dbReference type="PROSITE" id="PS50850"/>
    </source>
</evidence>
<keyword evidence="11" id="KW-1185">Reference proteome</keyword>
<comment type="subcellular location">
    <subcellularLocation>
        <location evidence="1">Cell inner membrane</location>
        <topology evidence="1">Multi-pass membrane protein</topology>
    </subcellularLocation>
</comment>
<dbReference type="InterPro" id="IPR024989">
    <property type="entry name" value="MFS_assoc_dom"/>
</dbReference>
<protein>
    <submittedName>
        <fullName evidence="10">MFS transporter</fullName>
    </submittedName>
</protein>
<feature type="transmembrane region" description="Helical" evidence="8">
    <location>
        <begin position="48"/>
        <end position="68"/>
    </location>
</feature>
<dbReference type="InterPro" id="IPR036259">
    <property type="entry name" value="MFS_trans_sf"/>
</dbReference>
<comment type="caution">
    <text evidence="10">The sequence shown here is derived from an EMBL/GenBank/DDBJ whole genome shotgun (WGS) entry which is preliminary data.</text>
</comment>
<feature type="transmembrane region" description="Helical" evidence="8">
    <location>
        <begin position="336"/>
        <end position="358"/>
    </location>
</feature>
<dbReference type="EMBL" id="JBHLUX010000090">
    <property type="protein sequence ID" value="MFC0473004.1"/>
    <property type="molecule type" value="Genomic_DNA"/>
</dbReference>
<dbReference type="PROSITE" id="PS50850">
    <property type="entry name" value="MFS"/>
    <property type="match status" value="1"/>
</dbReference>
<evidence type="ECO:0000256" key="5">
    <source>
        <dbReference type="ARBA" id="ARBA00022692"/>
    </source>
</evidence>
<name>A0ABV6KI71_9BACI</name>
<dbReference type="RefSeq" id="WP_335961211.1">
    <property type="nucleotide sequence ID" value="NZ_JAXBLX010000015.1"/>
</dbReference>
<dbReference type="InterPro" id="IPR026032">
    <property type="entry name" value="HcaT-like"/>
</dbReference>
<keyword evidence="2" id="KW-0813">Transport</keyword>
<accession>A0ABV6KI71</accession>
<evidence type="ECO:0000256" key="1">
    <source>
        <dbReference type="ARBA" id="ARBA00004429"/>
    </source>
</evidence>
<feature type="transmembrane region" description="Helical" evidence="8">
    <location>
        <begin position="247"/>
        <end position="267"/>
    </location>
</feature>
<keyword evidence="4" id="KW-0997">Cell inner membrane</keyword>
<evidence type="ECO:0000256" key="7">
    <source>
        <dbReference type="ARBA" id="ARBA00023136"/>
    </source>
</evidence>
<keyword evidence="6 8" id="KW-1133">Transmembrane helix</keyword>
<sequence length="402" mass="44561">MIDSFRINKRRNVMVRLSLVFFLLFATFSVMGALMPLYLKELGLSTEQVGFQLAMGAVIAVIGQPFFGYVSDKLQSTKKVLISVMIISLFISFFYFTAKSFVSLLILFIVLNFFKSSTGPLMENITITFSQKNNKNYGSIRLWGDVGVGSAAVILGVLIGVFGIEYLGVMYALILVAAIIVSFFLRDGRQKSATPISLYSVLKLLKNKEYLWFLLLSLILFTTHRMNDSLLTVYLSDLGASESHVGLAWMIATFASAPMFIVMGKLLKKYKELTLVLVAAIFYCIRWFLYGFFDHSIVLIYLQLMNGITFPLFIVAALFFVTRIVPSEIAATGQTIFIAVIVGIGGLIGSGGGGWYMGRYGAPATYQLGTIITIIGAILCALTLYYQYRLASKSLEKVNAQL</sequence>
<feature type="transmembrane region" description="Helical" evidence="8">
    <location>
        <begin position="142"/>
        <end position="162"/>
    </location>
</feature>
<keyword evidence="7 8" id="KW-0472">Membrane</keyword>
<organism evidence="10 11">
    <name type="scientific">Halalkalibacter kiskunsagensis</name>
    <dbReference type="NCBI Taxonomy" id="1548599"/>
    <lineage>
        <taxon>Bacteria</taxon>
        <taxon>Bacillati</taxon>
        <taxon>Bacillota</taxon>
        <taxon>Bacilli</taxon>
        <taxon>Bacillales</taxon>
        <taxon>Bacillaceae</taxon>
        <taxon>Halalkalibacter</taxon>
    </lineage>
</organism>
<evidence type="ECO:0000256" key="6">
    <source>
        <dbReference type="ARBA" id="ARBA00022989"/>
    </source>
</evidence>
<feature type="domain" description="Major facilitator superfamily (MFS) profile" evidence="9">
    <location>
        <begin position="13"/>
        <end position="388"/>
    </location>
</feature>
<keyword evidence="5 8" id="KW-0812">Transmembrane</keyword>
<dbReference type="Proteomes" id="UP001589838">
    <property type="component" value="Unassembled WGS sequence"/>
</dbReference>
<evidence type="ECO:0000256" key="2">
    <source>
        <dbReference type="ARBA" id="ARBA00022448"/>
    </source>
</evidence>
<evidence type="ECO:0000256" key="4">
    <source>
        <dbReference type="ARBA" id="ARBA00022519"/>
    </source>
</evidence>
<evidence type="ECO:0000313" key="11">
    <source>
        <dbReference type="Proteomes" id="UP001589838"/>
    </source>
</evidence>
<evidence type="ECO:0000313" key="10">
    <source>
        <dbReference type="EMBL" id="MFC0473004.1"/>
    </source>
</evidence>
<dbReference type="Pfam" id="PF12832">
    <property type="entry name" value="MFS_1_like"/>
    <property type="match status" value="1"/>
</dbReference>
<feature type="transmembrane region" description="Helical" evidence="8">
    <location>
        <begin position="104"/>
        <end position="122"/>
    </location>
</feature>
<dbReference type="InterPro" id="IPR020846">
    <property type="entry name" value="MFS_dom"/>
</dbReference>
<feature type="transmembrane region" description="Helical" evidence="8">
    <location>
        <begin position="299"/>
        <end position="324"/>
    </location>
</feature>
<keyword evidence="3" id="KW-1003">Cell membrane</keyword>
<feature type="transmembrane region" description="Helical" evidence="8">
    <location>
        <begin position="364"/>
        <end position="386"/>
    </location>
</feature>
<dbReference type="Gene3D" id="1.20.1250.20">
    <property type="entry name" value="MFS general substrate transporter like domains"/>
    <property type="match status" value="2"/>
</dbReference>
<reference evidence="10 11" key="1">
    <citation type="submission" date="2024-09" db="EMBL/GenBank/DDBJ databases">
        <authorList>
            <person name="Sun Q."/>
            <person name="Mori K."/>
        </authorList>
    </citation>
    <scope>NUCLEOTIDE SEQUENCE [LARGE SCALE GENOMIC DNA]</scope>
    <source>
        <strain evidence="10 11">NCAIM B.02610</strain>
    </source>
</reference>
<evidence type="ECO:0000256" key="3">
    <source>
        <dbReference type="ARBA" id="ARBA00022475"/>
    </source>
</evidence>